<evidence type="ECO:0000313" key="1">
    <source>
        <dbReference type="EMBL" id="SHI42989.1"/>
    </source>
</evidence>
<dbReference type="Proteomes" id="UP000184387">
    <property type="component" value="Unassembled WGS sequence"/>
</dbReference>
<keyword evidence="2" id="KW-1185">Reference proteome</keyword>
<accession>A0A1M6B2L2</accession>
<dbReference type="STRING" id="198092.SAMN02745194_00339"/>
<gene>
    <name evidence="1" type="ORF">SAMN02745194_00339</name>
</gene>
<evidence type="ECO:0000313" key="2">
    <source>
        <dbReference type="Proteomes" id="UP000184387"/>
    </source>
</evidence>
<dbReference type="EMBL" id="FQZF01000002">
    <property type="protein sequence ID" value="SHI42989.1"/>
    <property type="molecule type" value="Genomic_DNA"/>
</dbReference>
<proteinExistence type="predicted"/>
<protein>
    <submittedName>
        <fullName evidence="1">Uncharacterized protein</fullName>
    </submittedName>
</protein>
<reference evidence="1 2" key="1">
    <citation type="submission" date="2016-11" db="EMBL/GenBank/DDBJ databases">
        <authorList>
            <person name="Jaros S."/>
            <person name="Januszkiewicz K."/>
            <person name="Wedrychowicz H."/>
        </authorList>
    </citation>
    <scope>NUCLEOTIDE SEQUENCE [LARGE SCALE GENOMIC DNA]</scope>
    <source>
        <strain evidence="1 2">DSM 14916</strain>
    </source>
</reference>
<organism evidence="1 2">
    <name type="scientific">Muricoccus roseus</name>
    <dbReference type="NCBI Taxonomy" id="198092"/>
    <lineage>
        <taxon>Bacteria</taxon>
        <taxon>Pseudomonadati</taxon>
        <taxon>Pseudomonadota</taxon>
        <taxon>Alphaproteobacteria</taxon>
        <taxon>Acetobacterales</taxon>
        <taxon>Roseomonadaceae</taxon>
        <taxon>Muricoccus</taxon>
    </lineage>
</organism>
<sequence length="60" mass="6607">MTEEKPMIQLDLPREEAQLEEVIGTLAVLARSTGRNAAGGVLEALRDTLATQPHQPVQRR</sequence>
<dbReference type="AlphaFoldDB" id="A0A1M6B2L2"/>
<name>A0A1M6B2L2_9PROT</name>